<keyword evidence="3" id="KW-0028">Amino-acid biosynthesis</keyword>
<dbReference type="CDD" id="cd07940">
    <property type="entry name" value="DRE_TIM_IPMS"/>
    <property type="match status" value="1"/>
</dbReference>
<evidence type="ECO:0000256" key="2">
    <source>
        <dbReference type="ARBA" id="ARBA00012973"/>
    </source>
</evidence>
<dbReference type="EC" id="2.3.3.13" evidence="2"/>
<gene>
    <name evidence="7" type="ORF">METZ01_LOCUS305379</name>
</gene>
<keyword evidence="4" id="KW-0808">Transferase</keyword>
<evidence type="ECO:0000259" key="6">
    <source>
        <dbReference type="PROSITE" id="PS50991"/>
    </source>
</evidence>
<proteinExistence type="predicted"/>
<dbReference type="PANTHER" id="PTHR10277:SF9">
    <property type="entry name" value="2-ISOPROPYLMALATE SYNTHASE 1, CHLOROPLASTIC-RELATED"/>
    <property type="match status" value="1"/>
</dbReference>
<dbReference type="FunFam" id="3.20.20.70:FF:000010">
    <property type="entry name" value="2-isopropylmalate synthase"/>
    <property type="match status" value="1"/>
</dbReference>
<evidence type="ECO:0000256" key="5">
    <source>
        <dbReference type="ARBA" id="ARBA00023304"/>
    </source>
</evidence>
<reference evidence="7" key="1">
    <citation type="submission" date="2018-05" db="EMBL/GenBank/DDBJ databases">
        <authorList>
            <person name="Lanie J.A."/>
            <person name="Ng W.-L."/>
            <person name="Kazmierczak K.M."/>
            <person name="Andrzejewski T.M."/>
            <person name="Davidsen T.M."/>
            <person name="Wayne K.J."/>
            <person name="Tettelin H."/>
            <person name="Glass J.I."/>
            <person name="Rusch D."/>
            <person name="Podicherti R."/>
            <person name="Tsui H.-C.T."/>
            <person name="Winkler M.E."/>
        </authorList>
    </citation>
    <scope>NUCLEOTIDE SEQUENCE</scope>
</reference>
<organism evidence="7">
    <name type="scientific">marine metagenome</name>
    <dbReference type="NCBI Taxonomy" id="408172"/>
    <lineage>
        <taxon>unclassified sequences</taxon>
        <taxon>metagenomes</taxon>
        <taxon>ecological metagenomes</taxon>
    </lineage>
</organism>
<dbReference type="InterPro" id="IPR000891">
    <property type="entry name" value="PYR_CT"/>
</dbReference>
<keyword evidence="5" id="KW-0100">Branched-chain amino acid biosynthesis</keyword>
<protein>
    <recommendedName>
        <fullName evidence="2">2-isopropylmalate synthase</fullName>
        <ecNumber evidence="2">2.3.3.13</ecNumber>
    </recommendedName>
</protein>
<dbReference type="GO" id="GO:0003852">
    <property type="term" value="F:2-isopropylmalate synthase activity"/>
    <property type="evidence" value="ECO:0007669"/>
    <property type="project" value="UniProtKB-EC"/>
</dbReference>
<comment type="pathway">
    <text evidence="1">Amino-acid biosynthesis; L-leucine biosynthesis; L-leucine from 3-methyl-2-oxobutanoate: step 1/4.</text>
</comment>
<dbReference type="Pfam" id="PF00682">
    <property type="entry name" value="HMGL-like"/>
    <property type="match status" value="1"/>
</dbReference>
<feature type="domain" description="Pyruvate carboxyltransferase" evidence="6">
    <location>
        <begin position="9"/>
        <end position="268"/>
    </location>
</feature>
<evidence type="ECO:0000256" key="3">
    <source>
        <dbReference type="ARBA" id="ARBA00022605"/>
    </source>
</evidence>
<evidence type="ECO:0000313" key="7">
    <source>
        <dbReference type="EMBL" id="SVC52525.1"/>
    </source>
</evidence>
<dbReference type="PROSITE" id="PS00816">
    <property type="entry name" value="AIPM_HOMOCIT_SYNTH_2"/>
    <property type="match status" value="1"/>
</dbReference>
<sequence>MNTKNRDKLIVFDTTLRDGEQSAGASLTSQDKFRIAGQLQKLNVDVIEAGFAASSPGDFSAVRKIALEIEGPTICTLARAVKSDIDAAIECVKDGLKPRIHTFLSVSDIHLLHQMKKDRESIMLMAVDAVKRAKEFVEDIEFSPMDASRSDPEYLYIMLEKAIDAGATTVNIPDTVGYSNPKEFGNLISGVFKNVSNINKAIVSVHCHNDLGMAVANSLSSLENGARQIEGCVNGLGERAGNAALEEVIMAVKTRPDHYGISSDINTE</sequence>
<dbReference type="InterPro" id="IPR050073">
    <property type="entry name" value="2-IPM_HCS-like"/>
</dbReference>
<dbReference type="SUPFAM" id="SSF51569">
    <property type="entry name" value="Aldolase"/>
    <property type="match status" value="1"/>
</dbReference>
<dbReference type="InterPro" id="IPR002034">
    <property type="entry name" value="AIPM/Hcit_synth_CS"/>
</dbReference>
<dbReference type="GO" id="GO:0009098">
    <property type="term" value="P:L-leucine biosynthetic process"/>
    <property type="evidence" value="ECO:0007669"/>
    <property type="project" value="TreeGrafter"/>
</dbReference>
<feature type="non-terminal residue" evidence="7">
    <location>
        <position position="268"/>
    </location>
</feature>
<dbReference type="AlphaFoldDB" id="A0A382MWN4"/>
<dbReference type="PROSITE" id="PS00815">
    <property type="entry name" value="AIPM_HOMOCIT_SYNTH_1"/>
    <property type="match status" value="1"/>
</dbReference>
<dbReference type="PANTHER" id="PTHR10277">
    <property type="entry name" value="HOMOCITRATE SYNTHASE-RELATED"/>
    <property type="match status" value="1"/>
</dbReference>
<evidence type="ECO:0000256" key="1">
    <source>
        <dbReference type="ARBA" id="ARBA00004689"/>
    </source>
</evidence>
<dbReference type="EMBL" id="UINC01096003">
    <property type="protein sequence ID" value="SVC52525.1"/>
    <property type="molecule type" value="Genomic_DNA"/>
</dbReference>
<name>A0A382MWN4_9ZZZZ</name>
<dbReference type="PROSITE" id="PS50991">
    <property type="entry name" value="PYR_CT"/>
    <property type="match status" value="1"/>
</dbReference>
<evidence type="ECO:0000256" key="4">
    <source>
        <dbReference type="ARBA" id="ARBA00022679"/>
    </source>
</evidence>
<accession>A0A382MWN4</accession>
<dbReference type="Gene3D" id="3.20.20.70">
    <property type="entry name" value="Aldolase class I"/>
    <property type="match status" value="1"/>
</dbReference>
<dbReference type="InterPro" id="IPR013785">
    <property type="entry name" value="Aldolase_TIM"/>
</dbReference>